<gene>
    <name evidence="1" type="ORF">PC113_g12431</name>
    <name evidence="2" type="ORF">PC115_g14071</name>
    <name evidence="3" type="ORF">PC117_g16171</name>
    <name evidence="4" type="ORF">PC118_g14446</name>
    <name evidence="5" type="ORF">PC129_g12645</name>
</gene>
<name>A0A8T1BN60_9STRA</name>
<dbReference type="AlphaFoldDB" id="A0A8T1BN60"/>
<dbReference type="Proteomes" id="UP000736787">
    <property type="component" value="Unassembled WGS sequence"/>
</dbReference>
<dbReference type="Proteomes" id="UP000760860">
    <property type="component" value="Unassembled WGS sequence"/>
</dbReference>
<dbReference type="Proteomes" id="UP000697107">
    <property type="component" value="Unassembled WGS sequence"/>
</dbReference>
<comment type="caution">
    <text evidence="2">The sequence shown here is derived from an EMBL/GenBank/DDBJ whole genome shotgun (WGS) entry which is preliminary data.</text>
</comment>
<dbReference type="Proteomes" id="UP000735874">
    <property type="component" value="Unassembled WGS sequence"/>
</dbReference>
<dbReference type="EMBL" id="RCMG01000376">
    <property type="protein sequence ID" value="KAG2855456.1"/>
    <property type="molecule type" value="Genomic_DNA"/>
</dbReference>
<dbReference type="EMBL" id="RCMK01000564">
    <property type="protein sequence ID" value="KAG2921571.1"/>
    <property type="molecule type" value="Genomic_DNA"/>
</dbReference>
<reference evidence="2" key="1">
    <citation type="submission" date="2018-10" db="EMBL/GenBank/DDBJ databases">
        <title>Effector identification in a new, highly contiguous assembly of the strawberry crown rot pathogen Phytophthora cactorum.</title>
        <authorList>
            <person name="Armitage A.D."/>
            <person name="Nellist C.F."/>
            <person name="Bates H."/>
            <person name="Vickerstaff R.J."/>
            <person name="Harrison R.J."/>
        </authorList>
    </citation>
    <scope>NUCLEOTIDE SEQUENCE</scope>
    <source>
        <strain evidence="1">15-7</strain>
        <strain evidence="2">4032</strain>
        <strain evidence="3">4040</strain>
        <strain evidence="4">P415</strain>
        <strain evidence="5">P421</strain>
    </source>
</reference>
<dbReference type="EMBL" id="RCML01000526">
    <property type="protein sequence ID" value="KAG2974548.1"/>
    <property type="molecule type" value="Genomic_DNA"/>
</dbReference>
<evidence type="ECO:0000313" key="2">
    <source>
        <dbReference type="EMBL" id="KAG2906991.1"/>
    </source>
</evidence>
<protein>
    <submittedName>
        <fullName evidence="2">Uncharacterized protein</fullName>
    </submittedName>
</protein>
<organism evidence="2 6">
    <name type="scientific">Phytophthora cactorum</name>
    <dbReference type="NCBI Taxonomy" id="29920"/>
    <lineage>
        <taxon>Eukaryota</taxon>
        <taxon>Sar</taxon>
        <taxon>Stramenopiles</taxon>
        <taxon>Oomycota</taxon>
        <taxon>Peronosporomycetes</taxon>
        <taxon>Peronosporales</taxon>
        <taxon>Peronosporaceae</taxon>
        <taxon>Phytophthora</taxon>
    </lineage>
</organism>
<dbReference type="EMBL" id="RCMV01000480">
    <property type="protein sequence ID" value="KAG3216501.1"/>
    <property type="molecule type" value="Genomic_DNA"/>
</dbReference>
<evidence type="ECO:0000313" key="1">
    <source>
        <dbReference type="EMBL" id="KAG2855456.1"/>
    </source>
</evidence>
<evidence type="ECO:0000313" key="3">
    <source>
        <dbReference type="EMBL" id="KAG2921571.1"/>
    </source>
</evidence>
<evidence type="ECO:0000313" key="6">
    <source>
        <dbReference type="Proteomes" id="UP000774804"/>
    </source>
</evidence>
<dbReference type="EMBL" id="RCMI01000523">
    <property type="protein sequence ID" value="KAG2906991.1"/>
    <property type="molecule type" value="Genomic_DNA"/>
</dbReference>
<accession>A0A8T1BN60</accession>
<dbReference type="Proteomes" id="UP000774804">
    <property type="component" value="Unassembled WGS sequence"/>
</dbReference>
<sequence>MENALILAFEIERKHRRRQHSADMVAFRRNKKAKQQALHVCSTDENAKPQSTRDTLRQLVVEIEALRKQNIALRQHIGLHVTFQQVLVETWQPEPDELILPITVEPGWRVDFPNDEPSFHFYPFTHSHFNALVDSCLTELTTTPPRVSLAGEFLGWNVHHATVCSNSGDHSLVARARFTKRVRCSLREAFGAMAEEERDSWPMIVTPLDWSGVSKRGASTVVLQQFNENTCVLVHNVTGHDGVNMRYICLSERSRYTERNGHRLITYTMVIADSKSNKRSRLAEMDLDDVEWITEGGSNLTLTEVDDSTIDVVYDHWGGCQGSLHAKYLFVQWTHYAFRWEQMVASTRLLQSDQ</sequence>
<dbReference type="VEuPathDB" id="FungiDB:PC110_g2502"/>
<proteinExistence type="predicted"/>
<evidence type="ECO:0000313" key="4">
    <source>
        <dbReference type="EMBL" id="KAG2974548.1"/>
    </source>
</evidence>
<evidence type="ECO:0000313" key="5">
    <source>
        <dbReference type="EMBL" id="KAG3216501.1"/>
    </source>
</evidence>